<keyword evidence="3" id="KW-1185">Reference proteome</keyword>
<proteinExistence type="predicted"/>
<name>A0ABN5GWB9_9FIRM</name>
<dbReference type="EMBL" id="CP019454">
    <property type="protein sequence ID" value="AUW92629.1"/>
    <property type="molecule type" value="Genomic_DNA"/>
</dbReference>
<organism evidence="2 3">
    <name type="scientific">Sulfobacillus thermotolerans</name>
    <dbReference type="NCBI Taxonomy" id="338644"/>
    <lineage>
        <taxon>Bacteria</taxon>
        <taxon>Bacillati</taxon>
        <taxon>Bacillota</taxon>
        <taxon>Clostridia</taxon>
        <taxon>Eubacteriales</taxon>
        <taxon>Clostridiales Family XVII. Incertae Sedis</taxon>
        <taxon>Sulfobacillus</taxon>
    </lineage>
</organism>
<evidence type="ECO:0000313" key="2">
    <source>
        <dbReference type="EMBL" id="AUW92629.1"/>
    </source>
</evidence>
<accession>A0ABN5GWB9</accession>
<feature type="compositionally biased region" description="Basic and acidic residues" evidence="1">
    <location>
        <begin position="108"/>
        <end position="118"/>
    </location>
</feature>
<evidence type="ECO:0000313" key="3">
    <source>
        <dbReference type="Proteomes" id="UP000325292"/>
    </source>
</evidence>
<feature type="region of interest" description="Disordered" evidence="1">
    <location>
        <begin position="95"/>
        <end position="118"/>
    </location>
</feature>
<protein>
    <recommendedName>
        <fullName evidence="4">Nudix hydrolase domain-containing protein</fullName>
    </recommendedName>
</protein>
<dbReference type="Proteomes" id="UP000325292">
    <property type="component" value="Chromosome"/>
</dbReference>
<gene>
    <name evidence="2" type="ORF">BXT84_00570</name>
</gene>
<reference evidence="2 3" key="1">
    <citation type="journal article" date="2019" name="Sci. Rep.">
        <title>Sulfobacillus thermotolerans: new insights into resistance and metabolic capacities of acidophilic chemolithotrophs.</title>
        <authorList>
            <person name="Panyushkina A.E."/>
            <person name="Babenko V.V."/>
            <person name="Nikitina A.S."/>
            <person name="Selezneva O.V."/>
            <person name="Tsaplina I.A."/>
            <person name="Letarova M.A."/>
            <person name="Kostryukova E.S."/>
            <person name="Letarov A.V."/>
        </authorList>
    </citation>
    <scope>NUCLEOTIDE SEQUENCE [LARGE SCALE GENOMIC DNA]</scope>
    <source>
        <strain evidence="2 3">Kr1</strain>
    </source>
</reference>
<evidence type="ECO:0000256" key="1">
    <source>
        <dbReference type="SAM" id="MobiDB-lite"/>
    </source>
</evidence>
<evidence type="ECO:0008006" key="4">
    <source>
        <dbReference type="Google" id="ProtNLM"/>
    </source>
</evidence>
<sequence>MGYPWYAKDNLFAGEHLQAGLRVDQHAETHGERWRIHFIVHGKTYNVTGLTADQLQDAVWVRLDRMKVPADAPVRADVAQCIAKAHALDGRHFLSPAAPSEKLPNPYEARHNTNAVER</sequence>